<dbReference type="Gene3D" id="2.180.10.10">
    <property type="entry name" value="RHS repeat-associated core"/>
    <property type="match status" value="1"/>
</dbReference>
<sequence>MNLKKLFILTLLLVPGFLLTSCDKDDDKQNPQPAPAVAKCLLTEVNQDSTYWQKRYFDANDLLVKYDWKYYSSLYTTTYVYNSQNQVVEQTQVQTNGPGYFYMTYTYNNLGRWQKRLTYTKQNGAPVLNRTTSYTYSPSGQLQRKDEDYNLTGDPSTYTTYSFTNNKVVANSYSNSGVLYTIEEFEFDNNKVPSADVIASTYGNEFFIPHNIIKYTLKYGSGVVDRSKSYTATLNFNPAGYPTTRIETNGYGDVRTETYTYSCK</sequence>
<evidence type="ECO:0000313" key="2">
    <source>
        <dbReference type="EMBL" id="KAA9339962.1"/>
    </source>
</evidence>
<reference evidence="2 3" key="1">
    <citation type="submission" date="2019-09" db="EMBL/GenBank/DDBJ databases">
        <title>Genome sequence of Adhaeribacter sp. M2.</title>
        <authorList>
            <person name="Srinivasan S."/>
        </authorList>
    </citation>
    <scope>NUCLEOTIDE SEQUENCE [LARGE SCALE GENOMIC DNA]</scope>
    <source>
        <strain evidence="2 3">M2</strain>
    </source>
</reference>
<evidence type="ECO:0008006" key="4">
    <source>
        <dbReference type="Google" id="ProtNLM"/>
    </source>
</evidence>
<dbReference type="RefSeq" id="WP_150902985.1">
    <property type="nucleotide sequence ID" value="NZ_VTWT01000003.1"/>
</dbReference>
<feature type="signal peptide" evidence="1">
    <location>
        <begin position="1"/>
        <end position="20"/>
    </location>
</feature>
<protein>
    <recommendedName>
        <fullName evidence="4">DUF4595 domain-containing protein</fullName>
    </recommendedName>
</protein>
<name>A0A5N1J5J1_9BACT</name>
<keyword evidence="3" id="KW-1185">Reference proteome</keyword>
<feature type="chain" id="PRO_5024988786" description="DUF4595 domain-containing protein" evidence="1">
    <location>
        <begin position="21"/>
        <end position="264"/>
    </location>
</feature>
<accession>A0A5N1J5J1</accession>
<dbReference type="PROSITE" id="PS51257">
    <property type="entry name" value="PROKAR_LIPOPROTEIN"/>
    <property type="match status" value="1"/>
</dbReference>
<evidence type="ECO:0000256" key="1">
    <source>
        <dbReference type="SAM" id="SignalP"/>
    </source>
</evidence>
<organism evidence="2 3">
    <name type="scientific">Adhaeribacter soli</name>
    <dbReference type="NCBI Taxonomy" id="2607655"/>
    <lineage>
        <taxon>Bacteria</taxon>
        <taxon>Pseudomonadati</taxon>
        <taxon>Bacteroidota</taxon>
        <taxon>Cytophagia</taxon>
        <taxon>Cytophagales</taxon>
        <taxon>Hymenobacteraceae</taxon>
        <taxon>Adhaeribacter</taxon>
    </lineage>
</organism>
<gene>
    <name evidence="2" type="ORF">F0P94_06315</name>
</gene>
<dbReference type="AlphaFoldDB" id="A0A5N1J5J1"/>
<proteinExistence type="predicted"/>
<evidence type="ECO:0000313" key="3">
    <source>
        <dbReference type="Proteomes" id="UP000326570"/>
    </source>
</evidence>
<comment type="caution">
    <text evidence="2">The sequence shown here is derived from an EMBL/GenBank/DDBJ whole genome shotgun (WGS) entry which is preliminary data.</text>
</comment>
<dbReference type="EMBL" id="VTWT01000003">
    <property type="protein sequence ID" value="KAA9339962.1"/>
    <property type="molecule type" value="Genomic_DNA"/>
</dbReference>
<keyword evidence="1" id="KW-0732">Signal</keyword>
<dbReference type="Proteomes" id="UP000326570">
    <property type="component" value="Unassembled WGS sequence"/>
</dbReference>